<dbReference type="AlphaFoldDB" id="A0A345P8N8"/>
<keyword evidence="6 7" id="KW-0472">Membrane</keyword>
<comment type="subcellular location">
    <subcellularLocation>
        <location evidence="1 7">Cell membrane</location>
        <topology evidence="1 7">Multi-pass membrane protein</topology>
    </subcellularLocation>
</comment>
<feature type="transmembrane region" description="Helical" evidence="7">
    <location>
        <begin position="32"/>
        <end position="51"/>
    </location>
</feature>
<evidence type="ECO:0000256" key="5">
    <source>
        <dbReference type="ARBA" id="ARBA00022989"/>
    </source>
</evidence>
<dbReference type="KEGG" id="mbah:HYN46_12895"/>
<evidence type="ECO:0000259" key="8">
    <source>
        <dbReference type="PROSITE" id="PS50928"/>
    </source>
</evidence>
<evidence type="ECO:0000256" key="1">
    <source>
        <dbReference type="ARBA" id="ARBA00004651"/>
    </source>
</evidence>
<dbReference type="Pfam" id="PF00528">
    <property type="entry name" value="BPD_transp_1"/>
    <property type="match status" value="1"/>
</dbReference>
<dbReference type="Proteomes" id="UP000253940">
    <property type="component" value="Chromosome"/>
</dbReference>
<dbReference type="Gene3D" id="1.10.3720.10">
    <property type="entry name" value="MetI-like"/>
    <property type="match status" value="1"/>
</dbReference>
<dbReference type="GO" id="GO:0005886">
    <property type="term" value="C:plasma membrane"/>
    <property type="evidence" value="ECO:0007669"/>
    <property type="project" value="UniProtKB-SubCell"/>
</dbReference>
<dbReference type="InterPro" id="IPR000515">
    <property type="entry name" value="MetI-like"/>
</dbReference>
<feature type="transmembrane region" description="Helical" evidence="7">
    <location>
        <begin position="119"/>
        <end position="145"/>
    </location>
</feature>
<dbReference type="GO" id="GO:0055085">
    <property type="term" value="P:transmembrane transport"/>
    <property type="evidence" value="ECO:0007669"/>
    <property type="project" value="InterPro"/>
</dbReference>
<feature type="transmembrane region" description="Helical" evidence="7">
    <location>
        <begin position="89"/>
        <end position="112"/>
    </location>
</feature>
<evidence type="ECO:0000256" key="4">
    <source>
        <dbReference type="ARBA" id="ARBA00022692"/>
    </source>
</evidence>
<gene>
    <name evidence="9" type="ORF">HYN46_12895</name>
</gene>
<evidence type="ECO:0000256" key="3">
    <source>
        <dbReference type="ARBA" id="ARBA00022475"/>
    </source>
</evidence>
<name>A0A345P8N8_9GAMM</name>
<accession>A0A345P8N8</accession>
<feature type="domain" description="ABC transmembrane type-1" evidence="8">
    <location>
        <begin position="85"/>
        <end position="265"/>
    </location>
</feature>
<feature type="transmembrane region" description="Helical" evidence="7">
    <location>
        <begin position="242"/>
        <end position="261"/>
    </location>
</feature>
<dbReference type="RefSeq" id="WP_114899755.1">
    <property type="nucleotide sequence ID" value="NZ_CP031222.1"/>
</dbReference>
<evidence type="ECO:0000256" key="6">
    <source>
        <dbReference type="ARBA" id="ARBA00023136"/>
    </source>
</evidence>
<evidence type="ECO:0000313" key="9">
    <source>
        <dbReference type="EMBL" id="AXI03647.1"/>
    </source>
</evidence>
<dbReference type="OrthoDB" id="8138334at2"/>
<keyword evidence="5 7" id="KW-1133">Transmembrane helix</keyword>
<keyword evidence="3" id="KW-1003">Cell membrane</keyword>
<protein>
    <submittedName>
        <fullName evidence="9">ABC transporter permease</fullName>
    </submittedName>
</protein>
<keyword evidence="2 7" id="KW-0813">Transport</keyword>
<keyword evidence="4 7" id="KW-0812">Transmembrane</keyword>
<dbReference type="SUPFAM" id="SSF161098">
    <property type="entry name" value="MetI-like"/>
    <property type="match status" value="1"/>
</dbReference>
<evidence type="ECO:0000313" key="10">
    <source>
        <dbReference type="Proteomes" id="UP000253940"/>
    </source>
</evidence>
<dbReference type="PROSITE" id="PS50928">
    <property type="entry name" value="ABC_TM1"/>
    <property type="match status" value="1"/>
</dbReference>
<dbReference type="PANTHER" id="PTHR30151">
    <property type="entry name" value="ALKANE SULFONATE ABC TRANSPORTER-RELATED, MEMBRANE SUBUNIT"/>
    <property type="match status" value="1"/>
</dbReference>
<keyword evidence="10" id="KW-1185">Reference proteome</keyword>
<dbReference type="PANTHER" id="PTHR30151:SF38">
    <property type="entry name" value="ALIPHATIC SULFONATES TRANSPORT PERMEASE PROTEIN SSUC-RELATED"/>
    <property type="match status" value="1"/>
</dbReference>
<proteinExistence type="inferred from homology"/>
<dbReference type="EMBL" id="CP031222">
    <property type="protein sequence ID" value="AXI03647.1"/>
    <property type="molecule type" value="Genomic_DNA"/>
</dbReference>
<reference evidence="9 10" key="1">
    <citation type="submission" date="2018-07" db="EMBL/GenBank/DDBJ databases">
        <title>Genome sequencing of Moraxellaceae gen. HYN0046.</title>
        <authorList>
            <person name="Kim M."/>
            <person name="Yi H."/>
        </authorList>
    </citation>
    <scope>NUCLEOTIDE SEQUENCE [LARGE SCALE GENOMIC DNA]</scope>
    <source>
        <strain evidence="9 10">HYN0046</strain>
    </source>
</reference>
<sequence>MTLLTAHEVRNEETESQPRTFQWSWPLQRRSLGILAGWISPVLLLLAWYWVTKAQLFPEQIVVPPSVVWDAFVELKDSGELQTHLHASLFRLFSGFGIGVVSGVLFGVGLALSQTIRAYFGLLFEALRQVPTLVLIPMFVLFFGIDETLKIVIIVKATFFPVAMATQEAVRTIPNQYLELGKVYQLKPFTWFSKIIFPATLPPVLTGIRIALSRSWLILVAVELMAADSGIGQMMEMARQMLRLDIVMVGVILTGLIGFGLDKGLRIIERLFSRWKPVETST</sequence>
<comment type="similarity">
    <text evidence="7">Belongs to the binding-protein-dependent transport system permease family.</text>
</comment>
<evidence type="ECO:0000256" key="7">
    <source>
        <dbReference type="RuleBase" id="RU363032"/>
    </source>
</evidence>
<organism evidence="9 10">
    <name type="scientific">Aquirhabdus parva</name>
    <dbReference type="NCBI Taxonomy" id="2283318"/>
    <lineage>
        <taxon>Bacteria</taxon>
        <taxon>Pseudomonadati</taxon>
        <taxon>Pseudomonadota</taxon>
        <taxon>Gammaproteobacteria</taxon>
        <taxon>Moraxellales</taxon>
        <taxon>Moraxellaceae</taxon>
        <taxon>Aquirhabdus</taxon>
    </lineage>
</organism>
<evidence type="ECO:0000256" key="2">
    <source>
        <dbReference type="ARBA" id="ARBA00022448"/>
    </source>
</evidence>
<dbReference type="InterPro" id="IPR035906">
    <property type="entry name" value="MetI-like_sf"/>
</dbReference>
<dbReference type="CDD" id="cd06261">
    <property type="entry name" value="TM_PBP2"/>
    <property type="match status" value="1"/>
</dbReference>